<sequence length="378" mass="40966">MTELAIPNQQRGHELAVAQPSPLVQFAMEAQQAEQIANVLARSSFIPATLRGKPQEITAAILAGQELGLPPMATLRSIDIIQGTPGLRAHAMRGLVQSHGHTVQVVESSDTRCVMRGKRKGETEWQQVEWDLERATLLGLTGKSEWKRQPRTMLVARATGEICRLIAADVLYAMPYASEELDTETQYSAEVTVNGRATAADIIRRETSPPPGEAQAATAPAPAATAQLREISMLMTACGITAHTGKGSTALNEKARFEWLSDFLARPIEGTTKTLTTDEADRVLAELRARQLEIAQQRAELEKQIGRLFDGMDKPMSGADRLRDLSLLLDRTISGPADLSDQELSEVAAILADCQGQTAAWDAALQAAQEQRQQGGGE</sequence>
<keyword evidence="2" id="KW-1185">Reference proteome</keyword>
<name>A0ABT0G567_9ACTN</name>
<evidence type="ECO:0008006" key="3">
    <source>
        <dbReference type="Google" id="ProtNLM"/>
    </source>
</evidence>
<evidence type="ECO:0000313" key="2">
    <source>
        <dbReference type="Proteomes" id="UP001317259"/>
    </source>
</evidence>
<gene>
    <name evidence="1" type="ORF">MF672_039055</name>
</gene>
<dbReference type="EMBL" id="JAKRKC020000002">
    <property type="protein sequence ID" value="MCK2219754.1"/>
    <property type="molecule type" value="Genomic_DNA"/>
</dbReference>
<dbReference type="RefSeq" id="WP_242375277.1">
    <property type="nucleotide sequence ID" value="NZ_JAKRKC020000002.1"/>
</dbReference>
<accession>A0ABT0G567</accession>
<reference evidence="1 2" key="1">
    <citation type="submission" date="2022-04" db="EMBL/GenBank/DDBJ databases">
        <title>Genome draft of Actinomadura sp. ATCC 31491.</title>
        <authorList>
            <person name="Shi X."/>
            <person name="Du Y."/>
        </authorList>
    </citation>
    <scope>NUCLEOTIDE SEQUENCE [LARGE SCALE GENOMIC DNA]</scope>
    <source>
        <strain evidence="1 2">ATCC 31491</strain>
    </source>
</reference>
<evidence type="ECO:0000313" key="1">
    <source>
        <dbReference type="EMBL" id="MCK2219754.1"/>
    </source>
</evidence>
<protein>
    <recommendedName>
        <fullName evidence="3">Phage portal protein</fullName>
    </recommendedName>
</protein>
<organism evidence="1 2">
    <name type="scientific">Actinomadura luzonensis</name>
    <dbReference type="NCBI Taxonomy" id="2805427"/>
    <lineage>
        <taxon>Bacteria</taxon>
        <taxon>Bacillati</taxon>
        <taxon>Actinomycetota</taxon>
        <taxon>Actinomycetes</taxon>
        <taxon>Streptosporangiales</taxon>
        <taxon>Thermomonosporaceae</taxon>
        <taxon>Actinomadura</taxon>
    </lineage>
</organism>
<proteinExistence type="predicted"/>
<comment type="caution">
    <text evidence="1">The sequence shown here is derived from an EMBL/GenBank/DDBJ whole genome shotgun (WGS) entry which is preliminary data.</text>
</comment>
<dbReference type="Proteomes" id="UP001317259">
    <property type="component" value="Unassembled WGS sequence"/>
</dbReference>